<feature type="transmembrane region" description="Helical" evidence="1">
    <location>
        <begin position="53"/>
        <end position="74"/>
    </location>
</feature>
<evidence type="ECO:0000256" key="1">
    <source>
        <dbReference type="SAM" id="Phobius"/>
    </source>
</evidence>
<keyword evidence="3" id="KW-1185">Reference proteome</keyword>
<keyword evidence="1" id="KW-1133">Transmembrane helix</keyword>
<dbReference type="KEGG" id="cac:CA_C1102"/>
<proteinExistence type="predicted"/>
<dbReference type="eggNOG" id="ENOG502ZS3P">
    <property type="taxonomic scope" value="Bacteria"/>
</dbReference>
<dbReference type="AlphaFoldDB" id="Q97K19"/>
<gene>
    <name evidence="2" type="ordered locus">CA_C1102</name>
</gene>
<reference evidence="2 3" key="1">
    <citation type="journal article" date="2001" name="J. Bacteriol.">
        <title>Genome sequence and comparative analysis of the solvent-producing bacterium Clostridium acetobutylicum.</title>
        <authorList>
            <person name="Nolling J."/>
            <person name="Breton G."/>
            <person name="Omelchenko M.V."/>
            <person name="Makarova K.S."/>
            <person name="Zeng Q."/>
            <person name="Gibson R."/>
            <person name="Lee H.M."/>
            <person name="Dubois J."/>
            <person name="Qiu D."/>
            <person name="Hitti J."/>
            <person name="Wolf Y.I."/>
            <person name="Tatusov R.L."/>
            <person name="Sabathe F."/>
            <person name="Doucette-Stamm L."/>
            <person name="Soucaille P."/>
            <person name="Daly M.J."/>
            <person name="Bennett G.N."/>
            <person name="Koonin E.V."/>
            <person name="Smith D.R."/>
        </authorList>
    </citation>
    <scope>NUCLEOTIDE SEQUENCE [LARGE SCALE GENOMIC DNA]</scope>
    <source>
        <strain evidence="3">ATCC 824 / DSM 792 / JCM 1419 / LMG 5710 / VKM B-1787</strain>
    </source>
</reference>
<sequence>MLGSMGMMINKIYNKILKNFWLNCSLTVIPSIFFLAIKVIGKNIGLVNKQDDLTFLGGILFSIFIFFTFAYGVIKSYCDCHMNSKKSETQNILQNVASSTTSVCNNKFHNLIEYIEKSSQKEKLPNIIRDTMKPEIQIKELLKELEICLNYVTGIGRDNIEISIFQKFDFWNKWECKYYRNTNSCEINNIVSDVRSTANQVINGQYDSLFFHDKRQAIEKNQYLPNVKDQASQNEGSIICLDMSLRKNNIKYISSVLNISTYGEKIISKDDKELKNKIKHFVIDPFLLRIKMELCNEYILELYNNQEFSKENKVIPIDSKVMNN</sequence>
<keyword evidence="1" id="KW-0812">Transmembrane</keyword>
<protein>
    <submittedName>
        <fullName evidence="2">Predicted membrane protein</fullName>
    </submittedName>
</protein>
<evidence type="ECO:0000313" key="3">
    <source>
        <dbReference type="Proteomes" id="UP000000814"/>
    </source>
</evidence>
<dbReference type="STRING" id="272562.CA_C1102"/>
<dbReference type="PIR" id="A97036">
    <property type="entry name" value="A97036"/>
</dbReference>
<dbReference type="RefSeq" id="WP_010964417.1">
    <property type="nucleotide sequence ID" value="NC_003030.1"/>
</dbReference>
<name>Q97K19_CLOAB</name>
<feature type="transmembrane region" description="Helical" evidence="1">
    <location>
        <begin position="20"/>
        <end position="41"/>
    </location>
</feature>
<dbReference type="Proteomes" id="UP000000814">
    <property type="component" value="Chromosome"/>
</dbReference>
<organism evidence="2 3">
    <name type="scientific">Clostridium acetobutylicum (strain ATCC 824 / DSM 792 / JCM 1419 / IAM 19013 / LMG 5710 / NBRC 13948 / NRRL B-527 / VKM B-1787 / 2291 / W)</name>
    <dbReference type="NCBI Taxonomy" id="272562"/>
    <lineage>
        <taxon>Bacteria</taxon>
        <taxon>Bacillati</taxon>
        <taxon>Bacillota</taxon>
        <taxon>Clostridia</taxon>
        <taxon>Eubacteriales</taxon>
        <taxon>Clostridiaceae</taxon>
        <taxon>Clostridium</taxon>
    </lineage>
</organism>
<dbReference type="PATRIC" id="fig|272562.8.peg.1310"/>
<dbReference type="EMBL" id="AE001437">
    <property type="protein sequence ID" value="AAK79076.1"/>
    <property type="molecule type" value="Genomic_DNA"/>
</dbReference>
<evidence type="ECO:0000313" key="2">
    <source>
        <dbReference type="EMBL" id="AAK79076.1"/>
    </source>
</evidence>
<keyword evidence="1" id="KW-0472">Membrane</keyword>
<accession>Q97K19</accession>
<dbReference type="HOGENOM" id="CLU_857117_0_0_9"/>